<proteinExistence type="predicted"/>
<dbReference type="AlphaFoldDB" id="A0A3M7LYH0"/>
<evidence type="ECO:0000313" key="2">
    <source>
        <dbReference type="EMBL" id="RMZ67234.1"/>
    </source>
</evidence>
<evidence type="ECO:0000256" key="1">
    <source>
        <dbReference type="SAM" id="MobiDB-lite"/>
    </source>
</evidence>
<feature type="region of interest" description="Disordered" evidence="1">
    <location>
        <begin position="1"/>
        <end position="60"/>
    </location>
</feature>
<organism evidence="2 3">
    <name type="scientific">Pyrenophora seminiperda CCB06</name>
    <dbReference type="NCBI Taxonomy" id="1302712"/>
    <lineage>
        <taxon>Eukaryota</taxon>
        <taxon>Fungi</taxon>
        <taxon>Dikarya</taxon>
        <taxon>Ascomycota</taxon>
        <taxon>Pezizomycotina</taxon>
        <taxon>Dothideomycetes</taxon>
        <taxon>Pleosporomycetidae</taxon>
        <taxon>Pleosporales</taxon>
        <taxon>Pleosporineae</taxon>
        <taxon>Pleosporaceae</taxon>
        <taxon>Pyrenophora</taxon>
    </lineage>
</organism>
<sequence>MSPIQQGDPADSITSQDPARDEPKKTKSKRPPSEPTWTCDLRANNGDADSLQILPLDSSA</sequence>
<reference evidence="2 3" key="1">
    <citation type="journal article" date="2014" name="PLoS ONE">
        <title>De novo Genome Assembly of the Fungal Plant Pathogen Pyrenophora semeniperda.</title>
        <authorList>
            <person name="Soliai M.M."/>
            <person name="Meyer S.E."/>
            <person name="Udall J.A."/>
            <person name="Elzinga D.E."/>
            <person name="Hermansen R.A."/>
            <person name="Bodily P.M."/>
            <person name="Hart A.A."/>
            <person name="Coleman C.E."/>
        </authorList>
    </citation>
    <scope>NUCLEOTIDE SEQUENCE [LARGE SCALE GENOMIC DNA]</scope>
    <source>
        <strain evidence="2 3">CCB06</strain>
        <tissue evidence="2">Mycelium</tissue>
    </source>
</reference>
<gene>
    <name evidence="2" type="ORF">GMOD_00001126</name>
</gene>
<protein>
    <submittedName>
        <fullName evidence="2">CDC50 domain containing</fullName>
    </submittedName>
</protein>
<dbReference type="Proteomes" id="UP000265663">
    <property type="component" value="Unassembled WGS sequence"/>
</dbReference>
<keyword evidence="3" id="KW-1185">Reference proteome</keyword>
<name>A0A3M7LYH0_9PLEO</name>
<evidence type="ECO:0000313" key="3">
    <source>
        <dbReference type="Proteomes" id="UP000265663"/>
    </source>
</evidence>
<dbReference type="EMBL" id="KE747810">
    <property type="protein sequence ID" value="RMZ67234.1"/>
    <property type="molecule type" value="Genomic_DNA"/>
</dbReference>
<accession>A0A3M7LYH0</accession>